<feature type="domain" description="GGDEF" evidence="9">
    <location>
        <begin position="1078"/>
        <end position="1210"/>
    </location>
</feature>
<dbReference type="NCBIfam" id="TIGR00229">
    <property type="entry name" value="sensory_box"/>
    <property type="match status" value="2"/>
</dbReference>
<dbReference type="Gene3D" id="3.30.70.270">
    <property type="match status" value="1"/>
</dbReference>
<dbReference type="InterPro" id="IPR035965">
    <property type="entry name" value="PAS-like_dom_sf"/>
</dbReference>
<name>A0A094JAB8_9GAMM</name>
<dbReference type="InterPro" id="IPR013783">
    <property type="entry name" value="Ig-like_fold"/>
</dbReference>
<dbReference type="OrthoDB" id="9804951at2"/>
<sequence length="1477" mass="168685">MKRLLLFPLLLILLCNIAPVQAQDDFIQRIFTAREGLGSYNINSLAEDQDGFVWLATQDGLYRISNSVIRRIDRQEGQSLLDEQYLTLVRPVGEHKLLVSSEYQTYLYDVAANRFHKLAELPQLQQFQDGAVLRAQQLEDGSWILLTDKGSIWRLAQGASAITKLFTLPENKEFYWSRLQLVGDKLLLGNGKHLGLYNLQGELLKDFPWDEQLGWIAALYQDQQQRIWIGGRYGLYQADIANSKLHKVPTLPYKINDIVDDGNGNLWVVANTGLLKYHPDSGVVENYTKRLTQKVGIESVSWLMLDHHNLLWLTGPSQPLAIATDAPTFIKDKIQIKNDTNQLVATTWSLLRQQHHLWLGGDGNLSQFDLTSHTAKRVTFTSLKPSDSIYVMQPLDEQHLLLGTTNGLAIVDTTTLSEVPATAWLDEQQLRGQVVFDLFLHADQWFISTTAGLFRWQPAAKTLQQLTLPRAANENSRLIYKVSADKQQRIWVVGDSTFGYFDGDRFISKHDDLQSPQLPSPKISQMMQVGTDEYWLASRETGLLQYNLNTQQVSHLSDDWQIDCRTVYFVTQTDDFRIAGCANKIIRQNKLTGDVSLFDNSDGLIAKDLNEGAMLMDPQYGLFVGTPSGTMLLDVAKMKKRVPDIHTILESVAVYYDDDIARDLAPKANMVVNPGAKLVNFQLSNFDYLQQDNFSFQYRIKKLGTTAENKYLLLENQTQINIAGLSAGQYLLEVIGKNNGLWELQPLQFPFVVHLYWWEAPWFKFLLLTALLLALISIIIYRHHQVKRFQTINSALVFSDERLRQALRGSESDLWEWHHEDDCLYMQNHGNVLHSELPELVMKVPDLPLHPDDRSQVEEQWFRMLKGEQEFFDCEYRYRTAEGTWGWLKVRGRPVNVNNETGEVLKVAGIYSDITETRVLENEVTLLARAFENTTEGVLILDALERVEVSNQAAESLLGLSDSQISGMPVSEVIFRHDGGKATVIELLDGSDTWTGERDFITHDQQHLPVWLNVSIIKNERQQLQYFVLVFSDISERKQSEAELRKLANFDVLTGLPNRSLFANRLEKAMMRADDQQQKLALLFLDLDRFKQVNDSYGHSMGDALLVEAANRLQSVLRKDEILCRFGGDEFVVLVNSGDIDYINRICEAMLEQISSPFKLFGREFFISTSIGISIWPDDTRQSETLIKNADQAMYHAKDEGRGNFQYYSRERNAEALYHLRLEGDLRKAIEHNQFELHYQGQFDLLQDDRMTGVEALLRWKHPHDGYVRPDIFIKVAESCGLIVDIDRWVLQQACVDGACWSQADDSFRMSVNISAVHFRQPDFIDTLSQILKQTGMPAEQLTLEITEGVLMKELHVARQHLQQLRSMGIEVAIDDFGTGYSSLAYLRHFEVNTLKVDRSFLIDIASNSADQAIVSSIIELARNLKLKVVAEGVETREQLEQVFSRGCYVIQGYYFCKPMPAAALMAWLAERDAEKQ</sequence>
<dbReference type="InterPro" id="IPR015943">
    <property type="entry name" value="WD40/YVTN_repeat-like_dom_sf"/>
</dbReference>
<evidence type="ECO:0000259" key="8">
    <source>
        <dbReference type="PROSITE" id="PS50883"/>
    </source>
</evidence>
<dbReference type="Proteomes" id="UP000029264">
    <property type="component" value="Unassembled WGS sequence"/>
</dbReference>
<dbReference type="Gene3D" id="3.30.450.20">
    <property type="entry name" value="PAS domain"/>
    <property type="match status" value="2"/>
</dbReference>
<dbReference type="InterPro" id="IPR043128">
    <property type="entry name" value="Rev_trsase/Diguanyl_cyclase"/>
</dbReference>
<evidence type="ECO:0000256" key="3">
    <source>
        <dbReference type="ARBA" id="ARBA00022636"/>
    </source>
</evidence>
<accession>A0A094JAB8</accession>
<dbReference type="Pfam" id="PF13426">
    <property type="entry name" value="PAS_9"/>
    <property type="match status" value="1"/>
</dbReference>
<keyword evidence="11" id="KW-1185">Reference proteome</keyword>
<feature type="domain" description="PAC" evidence="7">
    <location>
        <begin position="994"/>
        <end position="1046"/>
    </location>
</feature>
<dbReference type="Gene3D" id="2.130.10.10">
    <property type="entry name" value="YVTN repeat-like/Quinoprotein amine dehydrogenase"/>
    <property type="match status" value="2"/>
</dbReference>
<dbReference type="Pfam" id="PF08447">
    <property type="entry name" value="PAS_3"/>
    <property type="match status" value="1"/>
</dbReference>
<dbReference type="SMART" id="SM00091">
    <property type="entry name" value="PAS"/>
    <property type="match status" value="1"/>
</dbReference>
<evidence type="ECO:0000259" key="6">
    <source>
        <dbReference type="PROSITE" id="PS50112"/>
    </source>
</evidence>
<organism evidence="10 11">
    <name type="scientific">Shewanella mangrovi</name>
    <dbReference type="NCBI Taxonomy" id="1515746"/>
    <lineage>
        <taxon>Bacteria</taxon>
        <taxon>Pseudomonadati</taxon>
        <taxon>Pseudomonadota</taxon>
        <taxon>Gammaproteobacteria</taxon>
        <taxon>Alteromonadales</taxon>
        <taxon>Shewanellaceae</taxon>
        <taxon>Shewanella</taxon>
    </lineage>
</organism>
<dbReference type="GO" id="GO:0071732">
    <property type="term" value="P:cellular response to nitric oxide"/>
    <property type="evidence" value="ECO:0007669"/>
    <property type="project" value="UniProtKB-ARBA"/>
</dbReference>
<dbReference type="InterPro" id="IPR035919">
    <property type="entry name" value="EAL_sf"/>
</dbReference>
<dbReference type="SUPFAM" id="SSF55785">
    <property type="entry name" value="PYP-like sensor domain (PAS domain)"/>
    <property type="match status" value="2"/>
</dbReference>
<dbReference type="PROSITE" id="PS50112">
    <property type="entry name" value="PAS"/>
    <property type="match status" value="1"/>
</dbReference>
<dbReference type="RefSeq" id="WP_037445448.1">
    <property type="nucleotide sequence ID" value="NZ_JPEO01000022.1"/>
</dbReference>
<comment type="catalytic activity">
    <reaction evidence="4">
        <text>3',3'-c-di-GMP + H2O = 5'-phosphoguanylyl(3'-&gt;5')guanosine + H(+)</text>
        <dbReference type="Rhea" id="RHEA:24902"/>
        <dbReference type="ChEBI" id="CHEBI:15377"/>
        <dbReference type="ChEBI" id="CHEBI:15378"/>
        <dbReference type="ChEBI" id="CHEBI:58754"/>
        <dbReference type="ChEBI" id="CHEBI:58805"/>
        <dbReference type="EC" id="3.1.4.52"/>
    </reaction>
    <physiologicalReaction direction="left-to-right" evidence="4">
        <dbReference type="Rhea" id="RHEA:24903"/>
    </physiologicalReaction>
</comment>
<dbReference type="NCBIfam" id="TIGR00254">
    <property type="entry name" value="GGDEF"/>
    <property type="match status" value="1"/>
</dbReference>
<dbReference type="CDD" id="cd00130">
    <property type="entry name" value="PAS"/>
    <property type="match status" value="2"/>
</dbReference>
<dbReference type="GO" id="GO:0071111">
    <property type="term" value="F:cyclic-guanylate-specific phosphodiesterase activity"/>
    <property type="evidence" value="ECO:0007669"/>
    <property type="project" value="UniProtKB-EC"/>
</dbReference>
<evidence type="ECO:0000313" key="10">
    <source>
        <dbReference type="EMBL" id="KFZ36197.1"/>
    </source>
</evidence>
<keyword evidence="3" id="KW-0973">c-di-GMP</keyword>
<dbReference type="FunFam" id="3.20.20.450:FF:000001">
    <property type="entry name" value="Cyclic di-GMP phosphodiesterase yahA"/>
    <property type="match status" value="1"/>
</dbReference>
<feature type="domain" description="PAS" evidence="6">
    <location>
        <begin position="923"/>
        <end position="967"/>
    </location>
</feature>
<dbReference type="SUPFAM" id="SSF63829">
    <property type="entry name" value="Calcium-dependent phosphotriesterase"/>
    <property type="match status" value="1"/>
</dbReference>
<dbReference type="PROSITE" id="PS50883">
    <property type="entry name" value="EAL"/>
    <property type="match status" value="1"/>
</dbReference>
<dbReference type="Pfam" id="PF00990">
    <property type="entry name" value="GGDEF"/>
    <property type="match status" value="1"/>
</dbReference>
<dbReference type="EC" id="3.1.4.52" evidence="2"/>
<dbReference type="STRING" id="1515746.HR45_17560"/>
<dbReference type="Gene3D" id="3.20.20.450">
    <property type="entry name" value="EAL domain"/>
    <property type="match status" value="1"/>
</dbReference>
<evidence type="ECO:0000256" key="5">
    <source>
        <dbReference type="SAM" id="SignalP"/>
    </source>
</evidence>
<dbReference type="SMART" id="SM00267">
    <property type="entry name" value="GGDEF"/>
    <property type="match status" value="1"/>
</dbReference>
<feature type="domain" description="PAC" evidence="7">
    <location>
        <begin position="872"/>
        <end position="926"/>
    </location>
</feature>
<dbReference type="SMART" id="SM00086">
    <property type="entry name" value="PAC"/>
    <property type="match status" value="2"/>
</dbReference>
<gene>
    <name evidence="10" type="ORF">HR45_17560</name>
</gene>
<evidence type="ECO:0000256" key="1">
    <source>
        <dbReference type="ARBA" id="ARBA00001946"/>
    </source>
</evidence>
<dbReference type="InterPro" id="IPR013655">
    <property type="entry name" value="PAS_fold_3"/>
</dbReference>
<keyword evidence="5" id="KW-0732">Signal</keyword>
<evidence type="ECO:0000259" key="7">
    <source>
        <dbReference type="PROSITE" id="PS50113"/>
    </source>
</evidence>
<dbReference type="InterPro" id="IPR001633">
    <property type="entry name" value="EAL_dom"/>
</dbReference>
<dbReference type="PROSITE" id="PS50887">
    <property type="entry name" value="GGDEF"/>
    <property type="match status" value="1"/>
</dbReference>
<dbReference type="eggNOG" id="COG5001">
    <property type="taxonomic scope" value="Bacteria"/>
</dbReference>
<dbReference type="PANTHER" id="PTHR44757">
    <property type="entry name" value="DIGUANYLATE CYCLASE DGCP"/>
    <property type="match status" value="1"/>
</dbReference>
<dbReference type="InterPro" id="IPR000700">
    <property type="entry name" value="PAS-assoc_C"/>
</dbReference>
<dbReference type="FunFam" id="3.30.70.270:FF:000001">
    <property type="entry name" value="Diguanylate cyclase domain protein"/>
    <property type="match status" value="1"/>
</dbReference>
<feature type="signal peptide" evidence="5">
    <location>
        <begin position="1"/>
        <end position="22"/>
    </location>
</feature>
<dbReference type="Pfam" id="PF07494">
    <property type="entry name" value="Reg_prop"/>
    <property type="match status" value="1"/>
</dbReference>
<dbReference type="InterPro" id="IPR011110">
    <property type="entry name" value="Reg_prop"/>
</dbReference>
<dbReference type="SUPFAM" id="SSF55073">
    <property type="entry name" value="Nucleotide cyclase"/>
    <property type="match status" value="1"/>
</dbReference>
<protein>
    <recommendedName>
        <fullName evidence="2">cyclic-guanylate-specific phosphodiesterase</fullName>
        <ecNumber evidence="2">3.1.4.52</ecNumber>
    </recommendedName>
</protein>
<comment type="cofactor">
    <cofactor evidence="1">
        <name>Mg(2+)</name>
        <dbReference type="ChEBI" id="CHEBI:18420"/>
    </cofactor>
</comment>
<dbReference type="EMBL" id="JPEO01000022">
    <property type="protein sequence ID" value="KFZ36197.1"/>
    <property type="molecule type" value="Genomic_DNA"/>
</dbReference>
<reference evidence="10 11" key="1">
    <citation type="submission" date="2014-06" db="EMBL/GenBank/DDBJ databases">
        <title>Shewanella sp. YQH10.</title>
        <authorList>
            <person name="Liu Y."/>
            <person name="Zeng R."/>
        </authorList>
    </citation>
    <scope>NUCLEOTIDE SEQUENCE [LARGE SCALE GENOMIC DNA]</scope>
    <source>
        <strain evidence="10 11">YQH10</strain>
    </source>
</reference>
<evidence type="ECO:0000313" key="11">
    <source>
        <dbReference type="Proteomes" id="UP000029264"/>
    </source>
</evidence>
<dbReference type="InterPro" id="IPR000160">
    <property type="entry name" value="GGDEF_dom"/>
</dbReference>
<evidence type="ECO:0000259" key="9">
    <source>
        <dbReference type="PROSITE" id="PS50887"/>
    </source>
</evidence>
<dbReference type="Gene3D" id="2.60.40.10">
    <property type="entry name" value="Immunoglobulins"/>
    <property type="match status" value="1"/>
</dbReference>
<feature type="domain" description="EAL" evidence="8">
    <location>
        <begin position="1219"/>
        <end position="1473"/>
    </location>
</feature>
<feature type="chain" id="PRO_5001905024" description="cyclic-guanylate-specific phosphodiesterase" evidence="5">
    <location>
        <begin position="23"/>
        <end position="1477"/>
    </location>
</feature>
<comment type="caution">
    <text evidence="10">The sequence shown here is derived from an EMBL/GenBank/DDBJ whole genome shotgun (WGS) entry which is preliminary data.</text>
</comment>
<dbReference type="InterPro" id="IPR029787">
    <property type="entry name" value="Nucleotide_cyclase"/>
</dbReference>
<proteinExistence type="predicted"/>
<dbReference type="InterPro" id="IPR052155">
    <property type="entry name" value="Biofilm_reg_signaling"/>
</dbReference>
<dbReference type="InterPro" id="IPR001610">
    <property type="entry name" value="PAC"/>
</dbReference>
<dbReference type="CDD" id="cd01949">
    <property type="entry name" value="GGDEF"/>
    <property type="match status" value="1"/>
</dbReference>
<dbReference type="Pfam" id="PF00563">
    <property type="entry name" value="EAL"/>
    <property type="match status" value="1"/>
</dbReference>
<evidence type="ECO:0000256" key="4">
    <source>
        <dbReference type="ARBA" id="ARBA00051114"/>
    </source>
</evidence>
<dbReference type="InterPro" id="IPR000014">
    <property type="entry name" value="PAS"/>
</dbReference>
<dbReference type="PANTHER" id="PTHR44757:SF2">
    <property type="entry name" value="BIOFILM ARCHITECTURE MAINTENANCE PROTEIN MBAA"/>
    <property type="match status" value="1"/>
</dbReference>
<dbReference type="SMART" id="SM00052">
    <property type="entry name" value="EAL"/>
    <property type="match status" value="1"/>
</dbReference>
<evidence type="ECO:0000256" key="2">
    <source>
        <dbReference type="ARBA" id="ARBA00012282"/>
    </source>
</evidence>
<dbReference type="PROSITE" id="PS50113">
    <property type="entry name" value="PAC"/>
    <property type="match status" value="2"/>
</dbReference>
<dbReference type="SUPFAM" id="SSF141868">
    <property type="entry name" value="EAL domain-like"/>
    <property type="match status" value="1"/>
</dbReference>
<dbReference type="CDD" id="cd01948">
    <property type="entry name" value="EAL"/>
    <property type="match status" value="1"/>
</dbReference>